<dbReference type="Proteomes" id="UP000324222">
    <property type="component" value="Unassembled WGS sequence"/>
</dbReference>
<accession>A0A5B7D1X5</accession>
<evidence type="ECO:0000313" key="1">
    <source>
        <dbReference type="EMBL" id="MPC16052.1"/>
    </source>
</evidence>
<keyword evidence="2" id="KW-1185">Reference proteome</keyword>
<proteinExistence type="predicted"/>
<evidence type="ECO:0000313" key="2">
    <source>
        <dbReference type="Proteomes" id="UP000324222"/>
    </source>
</evidence>
<comment type="caution">
    <text evidence="1">The sequence shown here is derived from an EMBL/GenBank/DDBJ whole genome shotgun (WGS) entry which is preliminary data.</text>
</comment>
<dbReference type="EMBL" id="VSRR010000474">
    <property type="protein sequence ID" value="MPC16052.1"/>
    <property type="molecule type" value="Genomic_DNA"/>
</dbReference>
<reference evidence="1 2" key="1">
    <citation type="submission" date="2019-05" db="EMBL/GenBank/DDBJ databases">
        <title>Another draft genome of Portunus trituberculatus and its Hox gene families provides insights of decapod evolution.</title>
        <authorList>
            <person name="Jeong J.-H."/>
            <person name="Song I."/>
            <person name="Kim S."/>
            <person name="Choi T."/>
            <person name="Kim D."/>
            <person name="Ryu S."/>
            <person name="Kim W."/>
        </authorList>
    </citation>
    <scope>NUCLEOTIDE SEQUENCE [LARGE SCALE GENOMIC DNA]</scope>
    <source>
        <tissue evidence="1">Muscle</tissue>
    </source>
</reference>
<sequence>MTQCVLAGAAEQGVLGRCLACLGMRGPVSSQVVPSDDMKLPGLRDITEDVTPLSSCTLILVLSQYVVWHQ</sequence>
<name>A0A5B7D1X5_PORTR</name>
<organism evidence="1 2">
    <name type="scientific">Portunus trituberculatus</name>
    <name type="common">Swimming crab</name>
    <name type="synonym">Neptunus trituberculatus</name>
    <dbReference type="NCBI Taxonomy" id="210409"/>
    <lineage>
        <taxon>Eukaryota</taxon>
        <taxon>Metazoa</taxon>
        <taxon>Ecdysozoa</taxon>
        <taxon>Arthropoda</taxon>
        <taxon>Crustacea</taxon>
        <taxon>Multicrustacea</taxon>
        <taxon>Malacostraca</taxon>
        <taxon>Eumalacostraca</taxon>
        <taxon>Eucarida</taxon>
        <taxon>Decapoda</taxon>
        <taxon>Pleocyemata</taxon>
        <taxon>Brachyura</taxon>
        <taxon>Eubrachyura</taxon>
        <taxon>Portunoidea</taxon>
        <taxon>Portunidae</taxon>
        <taxon>Portuninae</taxon>
        <taxon>Portunus</taxon>
    </lineage>
</organism>
<protein>
    <submittedName>
        <fullName evidence="1">Uncharacterized protein</fullName>
    </submittedName>
</protein>
<gene>
    <name evidence="1" type="ORF">E2C01_008862</name>
</gene>
<dbReference type="AlphaFoldDB" id="A0A5B7D1X5"/>